<dbReference type="Proteomes" id="UP000292957">
    <property type="component" value="Unassembled WGS sequence"/>
</dbReference>
<dbReference type="SMART" id="SM00693">
    <property type="entry name" value="DysFN"/>
    <property type="match status" value="1"/>
</dbReference>
<reference evidence="8" key="1">
    <citation type="submission" date="2019-01" db="EMBL/GenBank/DDBJ databases">
        <title>Draft genome sequences of three monokaryotic isolates of the white-rot basidiomycete fungus Dichomitus squalens.</title>
        <authorList>
            <consortium name="DOE Joint Genome Institute"/>
            <person name="Lopez S.C."/>
            <person name="Andreopoulos B."/>
            <person name="Pangilinan J."/>
            <person name="Lipzen A."/>
            <person name="Riley R."/>
            <person name="Ahrendt S."/>
            <person name="Ng V."/>
            <person name="Barry K."/>
            <person name="Daum C."/>
            <person name="Grigoriev I.V."/>
            <person name="Hilden K.S."/>
            <person name="Makela M.R."/>
            <person name="de Vries R.P."/>
        </authorList>
    </citation>
    <scope>NUCLEOTIDE SEQUENCE [LARGE SCALE GENOMIC DNA]</scope>
    <source>
        <strain evidence="8">OM18370.1</strain>
    </source>
</reference>
<evidence type="ECO:0000256" key="3">
    <source>
        <dbReference type="ARBA" id="ARBA00022989"/>
    </source>
</evidence>
<sequence>MSRTADETTHAQSTPLVEFLNTLPSPVTTALVGLAPVISRSRYLAQLLVWKAAWEDCWLFLASWWAICLVPELGLRYLLPLAVLLVYFRPRGDPNIQRSPPTITEDTLQRAITDLTTIHALLPSLPLPVPSKPLTVPKPLVLLRSIAVLYIPYFALTYVVRIRILLALFGTLFLTWRARWAVVLRGALWRSAHIRWAVYRSWSFLSGQPLPPLTRSPQAQSEARLASVSSPSSLKEQKKPLPDTNVRFLFTIYENQRWWMGLDWTAALLPGERPSWCSASQQPAAPPSAFTLPAPTTAYTPTADGKGRVKRVARWRWEEDEWRVVVRREGSGTSRVERPVPSAKEESAAAASANRILKAAGKMRSGSLDLMEKGTEKERDAQANSGEGHGYSGEHGTSPNDSAHDAKDEVEVEEPLTDADGWVYADNKWEGASSKGGMGKYTRYRRWTRIAVLTETVEIVGPGELGIRRDELPAPALEASAPSLVIPSLSQTVAAGPRTPLKEPADNSNNTAYRPGHSRSSSSTASWPPAEAISRETVTVTPASSPAVDDSASRLRQRLKAAVLGTGDHS</sequence>
<organism evidence="8">
    <name type="scientific">Dichomitus squalens</name>
    <dbReference type="NCBI Taxonomy" id="114155"/>
    <lineage>
        <taxon>Eukaryota</taxon>
        <taxon>Fungi</taxon>
        <taxon>Dikarya</taxon>
        <taxon>Basidiomycota</taxon>
        <taxon>Agaricomycotina</taxon>
        <taxon>Agaricomycetes</taxon>
        <taxon>Polyporales</taxon>
        <taxon>Polyporaceae</taxon>
        <taxon>Dichomitus</taxon>
    </lineage>
</organism>
<dbReference type="InterPro" id="IPR010482">
    <property type="entry name" value="TECPR1-like_DysF"/>
</dbReference>
<dbReference type="GO" id="GO:0012505">
    <property type="term" value="C:endomembrane system"/>
    <property type="evidence" value="ECO:0007669"/>
    <property type="project" value="UniProtKB-SubCell"/>
</dbReference>
<evidence type="ECO:0000256" key="6">
    <source>
        <dbReference type="SAM" id="Phobius"/>
    </source>
</evidence>
<dbReference type="EMBL" id="ML143519">
    <property type="protein sequence ID" value="TBU22995.1"/>
    <property type="molecule type" value="Genomic_DNA"/>
</dbReference>
<evidence type="ECO:0000256" key="1">
    <source>
        <dbReference type="ARBA" id="ARBA00004127"/>
    </source>
</evidence>
<dbReference type="GO" id="GO:0005778">
    <property type="term" value="C:peroxisomal membrane"/>
    <property type="evidence" value="ECO:0007669"/>
    <property type="project" value="TreeGrafter"/>
</dbReference>
<dbReference type="InterPro" id="IPR006614">
    <property type="entry name" value="Peroxin/Ferlin"/>
</dbReference>
<feature type="transmembrane region" description="Helical" evidence="6">
    <location>
        <begin position="141"/>
        <end position="160"/>
    </location>
</feature>
<protein>
    <submittedName>
        <fullName evidence="8">Integral peroxisomal membrane peroxin-domain-containing protein</fullName>
    </submittedName>
</protein>
<dbReference type="OrthoDB" id="5586090at2759"/>
<keyword evidence="2 6" id="KW-0812">Transmembrane</keyword>
<proteinExistence type="predicted"/>
<dbReference type="GO" id="GO:0007031">
    <property type="term" value="P:peroxisome organization"/>
    <property type="evidence" value="ECO:0007669"/>
    <property type="project" value="UniProtKB-ARBA"/>
</dbReference>
<evidence type="ECO:0000256" key="5">
    <source>
        <dbReference type="SAM" id="MobiDB-lite"/>
    </source>
</evidence>
<feature type="domain" description="Peroxin/Ferlin" evidence="7">
    <location>
        <begin position="245"/>
        <end position="325"/>
    </location>
</feature>
<evidence type="ECO:0000313" key="8">
    <source>
        <dbReference type="EMBL" id="TBU22995.1"/>
    </source>
</evidence>
<dbReference type="Pfam" id="PF06398">
    <property type="entry name" value="Pex24p"/>
    <property type="match status" value="1"/>
</dbReference>
<name>A0A4Q9M7L9_9APHY</name>
<dbReference type="InterPro" id="IPR052646">
    <property type="entry name" value="Peroxisomal_PEX28-32"/>
</dbReference>
<feature type="region of interest" description="Disordered" evidence="5">
    <location>
        <begin position="495"/>
        <end position="553"/>
    </location>
</feature>
<feature type="compositionally biased region" description="Basic and acidic residues" evidence="5">
    <location>
        <begin position="328"/>
        <end position="347"/>
    </location>
</feature>
<keyword evidence="3 6" id="KW-1133">Transmembrane helix</keyword>
<gene>
    <name evidence="8" type="ORF">BD311DRAFT_800232</name>
</gene>
<dbReference type="AlphaFoldDB" id="A0A4Q9M7L9"/>
<dbReference type="PANTHER" id="PTHR31679:SF2">
    <property type="entry name" value="PEROXISOMAL MEMBRANE PROTEIN PEX30-RELATED"/>
    <property type="match status" value="1"/>
</dbReference>
<feature type="region of interest" description="Disordered" evidence="5">
    <location>
        <begin position="374"/>
        <end position="416"/>
    </location>
</feature>
<feature type="region of interest" description="Disordered" evidence="5">
    <location>
        <begin position="328"/>
        <end position="349"/>
    </location>
</feature>
<evidence type="ECO:0000256" key="4">
    <source>
        <dbReference type="ARBA" id="ARBA00023136"/>
    </source>
</evidence>
<keyword evidence="4 6" id="KW-0472">Membrane</keyword>
<accession>A0A4Q9M7L9</accession>
<evidence type="ECO:0000259" key="7">
    <source>
        <dbReference type="SMART" id="SM00693"/>
    </source>
</evidence>
<comment type="subcellular location">
    <subcellularLocation>
        <location evidence="1">Endomembrane system</location>
        <topology evidence="1">Multi-pass membrane protein</topology>
    </subcellularLocation>
</comment>
<dbReference type="PANTHER" id="PTHR31679">
    <property type="entry name" value="PEROXISOMAL MEMBRANE PROTEIN PEX30-RELATED"/>
    <property type="match status" value="1"/>
</dbReference>
<evidence type="ECO:0000256" key="2">
    <source>
        <dbReference type="ARBA" id="ARBA00022692"/>
    </source>
</evidence>